<reference evidence="1" key="1">
    <citation type="submission" date="2022-07" db="EMBL/GenBank/DDBJ databases">
        <title>Genome Sequence of Lecanicillium saksenae.</title>
        <authorList>
            <person name="Buettner E."/>
        </authorList>
    </citation>
    <scope>NUCLEOTIDE SEQUENCE</scope>
    <source>
        <strain evidence="1">VT-O1</strain>
    </source>
</reference>
<proteinExistence type="predicted"/>
<keyword evidence="2" id="KW-1185">Reference proteome</keyword>
<protein>
    <submittedName>
        <fullName evidence="1">Uncharacterized protein</fullName>
    </submittedName>
</protein>
<evidence type="ECO:0000313" key="1">
    <source>
        <dbReference type="EMBL" id="KAJ3495077.1"/>
    </source>
</evidence>
<evidence type="ECO:0000313" key="2">
    <source>
        <dbReference type="Proteomes" id="UP001148737"/>
    </source>
</evidence>
<dbReference type="EMBL" id="JANAKD010000314">
    <property type="protein sequence ID" value="KAJ3495077.1"/>
    <property type="molecule type" value="Genomic_DNA"/>
</dbReference>
<sequence length="296" mass="33706">MPRIVDPSLSSRIPLASAPKPREYQDDETKVERVYLGVLGQLPFEVLQQLLLDCDIRSLFNLQLVSRDMKRAVHTLHEFHELVRLVPDTIRILAASKADTFVVCCDLYGAMMRPDCELCDRAGEYLYVLACHRLCRECLVSHPRYRPLRPNQATKQFRLKQRTLLDGQLPCLIVPKYSAAGCNVRYCDGERPINTTGWKLFDRECLLRRSLAEHGYSREEHDDWLLGKQAGVHDNPDLAHLYKEPDAVTAFSASVLFPWCDARTGTFGNIRVCRACHDSTSDEAGGITPTSRTQRM</sequence>
<comment type="caution">
    <text evidence="1">The sequence shown here is derived from an EMBL/GenBank/DDBJ whole genome shotgun (WGS) entry which is preliminary data.</text>
</comment>
<organism evidence="1 2">
    <name type="scientific">Lecanicillium saksenae</name>
    <dbReference type="NCBI Taxonomy" id="468837"/>
    <lineage>
        <taxon>Eukaryota</taxon>
        <taxon>Fungi</taxon>
        <taxon>Dikarya</taxon>
        <taxon>Ascomycota</taxon>
        <taxon>Pezizomycotina</taxon>
        <taxon>Sordariomycetes</taxon>
        <taxon>Hypocreomycetidae</taxon>
        <taxon>Hypocreales</taxon>
        <taxon>Cordycipitaceae</taxon>
        <taxon>Lecanicillium</taxon>
    </lineage>
</organism>
<accession>A0ACC1QZ95</accession>
<dbReference type="Proteomes" id="UP001148737">
    <property type="component" value="Unassembled WGS sequence"/>
</dbReference>
<gene>
    <name evidence="1" type="ORF">NLG97_g3654</name>
</gene>
<name>A0ACC1QZ95_9HYPO</name>